<feature type="transmembrane region" description="Helical" evidence="1">
    <location>
        <begin position="19"/>
        <end position="36"/>
    </location>
</feature>
<feature type="transmembrane region" description="Helical" evidence="1">
    <location>
        <begin position="187"/>
        <end position="209"/>
    </location>
</feature>
<keyword evidence="4" id="KW-1185">Reference proteome</keyword>
<feature type="domain" description="Nucleoside transporter/FeoB GTPase Gate" evidence="2">
    <location>
        <begin position="80"/>
        <end position="174"/>
    </location>
</feature>
<sequence length="218" mass="23228">MDEQKTEQAEPNKISKVPIIGYIVLFLGIIFFSGIFTDAKGIEAAFDFNAINGAFGKIKEGGSFLGIDGTGAKNGFMFAITLVPPTMLSLGVVAVIEHLGGLRAAQRILTPLLQPLMGLPGVVGLALVSSTQSTDAGAGMTKMLREQNLITEEQRTVFVAFQFSAGAAIGNFLSTGIALFAFSTVPIIFPLCLIMVLKVVGANLMRLYIRKVVKLEEL</sequence>
<evidence type="ECO:0000256" key="1">
    <source>
        <dbReference type="SAM" id="Phobius"/>
    </source>
</evidence>
<protein>
    <submittedName>
        <fullName evidence="3">Nucleoside recognition</fullName>
    </submittedName>
</protein>
<dbReference type="STRING" id="84035.SAMN05660742_1166"/>
<feature type="transmembrane region" description="Helical" evidence="1">
    <location>
        <begin position="116"/>
        <end position="136"/>
    </location>
</feature>
<proteinExistence type="predicted"/>
<evidence type="ECO:0000313" key="3">
    <source>
        <dbReference type="EMBL" id="SEJ75132.1"/>
    </source>
</evidence>
<reference evidence="3 4" key="1">
    <citation type="submission" date="2016-10" db="EMBL/GenBank/DDBJ databases">
        <authorList>
            <person name="de Groot N.N."/>
        </authorList>
    </citation>
    <scope>NUCLEOTIDE SEQUENCE [LARGE SCALE GENOMIC DNA]</scope>
    <source>
        <strain evidence="3 4">DSM 2179</strain>
    </source>
</reference>
<keyword evidence="1" id="KW-0472">Membrane</keyword>
<dbReference type="InterPro" id="IPR011642">
    <property type="entry name" value="Gate_dom"/>
</dbReference>
<dbReference type="RefSeq" id="WP_091833217.1">
    <property type="nucleotide sequence ID" value="NZ_FNZK01000016.1"/>
</dbReference>
<keyword evidence="1" id="KW-1133">Transmembrane helix</keyword>
<feature type="transmembrane region" description="Helical" evidence="1">
    <location>
        <begin position="76"/>
        <end position="96"/>
    </location>
</feature>
<keyword evidence="1" id="KW-0812">Transmembrane</keyword>
<name>A0A1H7BKP5_9FIRM</name>
<gene>
    <name evidence="3" type="ORF">SAMN05660742_1166</name>
</gene>
<evidence type="ECO:0000259" key="2">
    <source>
        <dbReference type="Pfam" id="PF07670"/>
    </source>
</evidence>
<dbReference type="AlphaFoldDB" id="A0A1H7BKP5"/>
<accession>A0A1H7BKP5</accession>
<evidence type="ECO:0000313" key="4">
    <source>
        <dbReference type="Proteomes" id="UP000199662"/>
    </source>
</evidence>
<dbReference type="Pfam" id="PF07670">
    <property type="entry name" value="Gate"/>
    <property type="match status" value="1"/>
</dbReference>
<organism evidence="3 4">
    <name type="scientific">Propionispira arboris</name>
    <dbReference type="NCBI Taxonomy" id="84035"/>
    <lineage>
        <taxon>Bacteria</taxon>
        <taxon>Bacillati</taxon>
        <taxon>Bacillota</taxon>
        <taxon>Negativicutes</taxon>
        <taxon>Selenomonadales</taxon>
        <taxon>Selenomonadaceae</taxon>
        <taxon>Propionispira</taxon>
    </lineage>
</organism>
<dbReference type="Proteomes" id="UP000199662">
    <property type="component" value="Unassembled WGS sequence"/>
</dbReference>
<dbReference type="EMBL" id="FNZK01000016">
    <property type="protein sequence ID" value="SEJ75132.1"/>
    <property type="molecule type" value="Genomic_DNA"/>
</dbReference>